<feature type="chain" id="PRO_5037441055" evidence="1">
    <location>
        <begin position="22"/>
        <end position="199"/>
    </location>
</feature>
<evidence type="ECO:0000313" key="2">
    <source>
        <dbReference type="EMBL" id="MBK1826031.1"/>
    </source>
</evidence>
<comment type="caution">
    <text evidence="2">The sequence shown here is derived from an EMBL/GenBank/DDBJ whole genome shotgun (WGS) entry which is preliminary data.</text>
</comment>
<protein>
    <submittedName>
        <fullName evidence="2">Uncharacterized protein</fullName>
    </submittedName>
</protein>
<evidence type="ECO:0000313" key="3">
    <source>
        <dbReference type="Proteomes" id="UP000658278"/>
    </source>
</evidence>
<feature type="signal peptide" evidence="1">
    <location>
        <begin position="1"/>
        <end position="21"/>
    </location>
</feature>
<name>A0A934RBN3_9BACT</name>
<dbReference type="AlphaFoldDB" id="A0A934RBN3"/>
<proteinExistence type="predicted"/>
<evidence type="ECO:0000256" key="1">
    <source>
        <dbReference type="SAM" id="SignalP"/>
    </source>
</evidence>
<organism evidence="2 3">
    <name type="scientific">Haloferula rosea</name>
    <dbReference type="NCBI Taxonomy" id="490093"/>
    <lineage>
        <taxon>Bacteria</taxon>
        <taxon>Pseudomonadati</taxon>
        <taxon>Verrucomicrobiota</taxon>
        <taxon>Verrucomicrobiia</taxon>
        <taxon>Verrucomicrobiales</taxon>
        <taxon>Verrucomicrobiaceae</taxon>
        <taxon>Haloferula</taxon>
    </lineage>
</organism>
<keyword evidence="3" id="KW-1185">Reference proteome</keyword>
<accession>A0A934RBN3</accession>
<reference evidence="2" key="1">
    <citation type="submission" date="2021-01" db="EMBL/GenBank/DDBJ databases">
        <title>Modified the classification status of verrucomicrobia.</title>
        <authorList>
            <person name="Feng X."/>
        </authorList>
    </citation>
    <scope>NUCLEOTIDE SEQUENCE</scope>
    <source>
        <strain evidence="2">KCTC 22201</strain>
    </source>
</reference>
<dbReference type="EMBL" id="JAENII010000002">
    <property type="protein sequence ID" value="MBK1826031.1"/>
    <property type="molecule type" value="Genomic_DNA"/>
</dbReference>
<gene>
    <name evidence="2" type="ORF">JIN81_03310</name>
</gene>
<dbReference type="RefSeq" id="WP_200276315.1">
    <property type="nucleotide sequence ID" value="NZ_JAENII010000002.1"/>
</dbReference>
<sequence>MTFLKWCFFGFSLLVPLGASGSTVAPPAVVNSAVQAVEDLGKKVVLGEHKVAIEKMYPQWKQRMAKREGGLEKLEKDLEGIGAMMARNGLSIISFKTLGAPKAHEVWPGEGSTELKPIYTKWLLMIPTVIQLRVMDTTGNQPKARVINSYGFQVAIADKDKLDWTFINGSDVKVSDLRGMFTSLPANLELPPVRREEVK</sequence>
<dbReference type="Proteomes" id="UP000658278">
    <property type="component" value="Unassembled WGS sequence"/>
</dbReference>
<keyword evidence="1" id="KW-0732">Signal</keyword>